<keyword evidence="3" id="KW-1185">Reference proteome</keyword>
<reference evidence="2 3" key="1">
    <citation type="submission" date="2019-07" db="EMBL/GenBank/DDBJ databases">
        <title>Microlunatus dokdonensis sp. nov. isolated from the rhizospheric soil of the wild plant Elymus tsukushiensis.</title>
        <authorList>
            <person name="Ghim S.-Y."/>
            <person name="Hwang Y.-J."/>
            <person name="Son J.-S."/>
            <person name="Shin J.-H."/>
        </authorList>
    </citation>
    <scope>NUCLEOTIDE SEQUENCE [LARGE SCALE GENOMIC DNA]</scope>
    <source>
        <strain evidence="2 3">KUDC0627</strain>
    </source>
</reference>
<dbReference type="SUPFAM" id="SSF55545">
    <property type="entry name" value="beta-N-acetylhexosaminidase-like domain"/>
    <property type="match status" value="1"/>
</dbReference>
<organism evidence="2 3">
    <name type="scientific">Microlunatus elymi</name>
    <dbReference type="NCBI Taxonomy" id="2596828"/>
    <lineage>
        <taxon>Bacteria</taxon>
        <taxon>Bacillati</taxon>
        <taxon>Actinomycetota</taxon>
        <taxon>Actinomycetes</taxon>
        <taxon>Propionibacteriales</taxon>
        <taxon>Propionibacteriaceae</taxon>
        <taxon>Microlunatus</taxon>
    </lineage>
</organism>
<dbReference type="KEGG" id="mik:FOE78_15235"/>
<proteinExistence type="predicted"/>
<dbReference type="GO" id="GO:0005975">
    <property type="term" value="P:carbohydrate metabolic process"/>
    <property type="evidence" value="ECO:0007669"/>
    <property type="project" value="UniProtKB-ARBA"/>
</dbReference>
<dbReference type="OrthoDB" id="99887at2"/>
<evidence type="ECO:0000313" key="3">
    <source>
        <dbReference type="Proteomes" id="UP000319263"/>
    </source>
</evidence>
<dbReference type="GO" id="GO:0016787">
    <property type="term" value="F:hydrolase activity"/>
    <property type="evidence" value="ECO:0007669"/>
    <property type="project" value="UniProtKB-KW"/>
</dbReference>
<dbReference type="InterPro" id="IPR029018">
    <property type="entry name" value="Hex-like_dom2"/>
</dbReference>
<gene>
    <name evidence="2" type="ORF">FOE78_15235</name>
</gene>
<evidence type="ECO:0000256" key="1">
    <source>
        <dbReference type="ARBA" id="ARBA00022801"/>
    </source>
</evidence>
<dbReference type="AlphaFoldDB" id="A0A516Q0Y9"/>
<dbReference type="Gene3D" id="3.30.379.10">
    <property type="entry name" value="Chitobiase/beta-hexosaminidase domain 2-like"/>
    <property type="match status" value="1"/>
</dbReference>
<keyword evidence="1" id="KW-0378">Hydrolase</keyword>
<name>A0A516Q0Y9_9ACTN</name>
<dbReference type="RefSeq" id="WP_143987060.1">
    <property type="nucleotide sequence ID" value="NZ_CP041692.1"/>
</dbReference>
<sequence>MRYAEISQPTTTSARIRYGVRLLTEALGRNGYRVRAGGTGSAGEPADPGTHRIVIDGRDSEVISGLESTDQLLYTSGAPGPDGFYLAVIGDQRLVITGGNDNGVLYGCQELARVLDETEDLPRDLDHGETPDLTVRGPAVGLQKTTVEPPRQTYEYPITPDRFAWFYDRSLWTDFLDLLFEQRANVIYLWSGHPFSSFVRLPDYPEALEVTEDELAANTELLHWLTTEADKRGIWVVLKFYNIHIPLPFAEHHRIPLRQPKPTPLVSDYTRAAIAAFVRTFPNVGLYVCLGETLHGDTYGAEWLIDTILPAVLDGAAGRAELPPVILRAHALDLGPVLDKAKHHYPRLLTEAKYNGESLTTVSPRGKWQQIHRELASSVETHIANVHILANLEPFRYGAVSFIRRSVLSMLHRLDAGGLHLYPLFYWEWPYSPDRSKPRLRQLDRDRIWYEAWFRYAWKADRDPRAERRFWIDRLAEQFGSSEAGRAALDGYEALGQIAPRLVRRLGITEGNRQTLNLGMTMSQLINPSRHRAWADLWESQAPQGERLDDYVRRELSGEPHVGETPLSVIDDCRHFAERARRALDEGWSQVDTDACEYARLCSDAEAMSLIVEFYRLRVSAAIDVLTYRHQLAGTDGTRVTLLEQAASKIDTSLRHYRELAALTANTYLYANSMQTPQRKVPFRDGRQFGQWQQCLPEFEAELENFKINIRRLAIGAITPGGSRSSATEPFVATPFTLTGGEAEVFTVKAGASVFADADGNLRRVAPELDGLQGVRINKADGFAGAVPITITLDQPAQLLIGYFRDDAAVWVQPPNLETDTHADDRGGLDPVLRRGLEIDFHPPVDVHALRYEAGTHVLDVGRGAYLIAGVVSADQAFTGRTAGESDDQVNDLDWLFDEPDA</sequence>
<protein>
    <recommendedName>
        <fullName evidence="4">Glycosyl hydrolase family 20, domain 2</fullName>
    </recommendedName>
</protein>
<evidence type="ECO:0000313" key="2">
    <source>
        <dbReference type="EMBL" id="QDP97099.1"/>
    </source>
</evidence>
<evidence type="ECO:0008006" key="4">
    <source>
        <dbReference type="Google" id="ProtNLM"/>
    </source>
</evidence>
<accession>A0A516Q0Y9</accession>
<dbReference type="Proteomes" id="UP000319263">
    <property type="component" value="Chromosome"/>
</dbReference>
<dbReference type="EMBL" id="CP041692">
    <property type="protein sequence ID" value="QDP97099.1"/>
    <property type="molecule type" value="Genomic_DNA"/>
</dbReference>